<sequence>MTPPRSRRAKDSSASTQNIAERRRKPLPAKPLVSARSTIAASFRRPGCPTGTCPPLQARLPTTFGSDSKHPVGLRWPHDQLHVHRINDANQHLVALLGPILCCTPESISESANLPDVDALRSLGNVSPPLLSSESSPSSPPVMVVSSMSSTKPIRDHVPGSATCALRSTKTSRPGNVQTLTVTLPSEAHCGQNTAGMGSPNPSLIVQRRCASQPPSAILSSRWQSDRTRFGRCALCAAPSHLSMYHRYQPRSEGPI</sequence>
<dbReference type="Proteomes" id="UP000313359">
    <property type="component" value="Unassembled WGS sequence"/>
</dbReference>
<evidence type="ECO:0000256" key="1">
    <source>
        <dbReference type="SAM" id="MobiDB-lite"/>
    </source>
</evidence>
<evidence type="ECO:0000313" key="3">
    <source>
        <dbReference type="Proteomes" id="UP000313359"/>
    </source>
</evidence>
<evidence type="ECO:0000313" key="2">
    <source>
        <dbReference type="EMBL" id="RPD59422.1"/>
    </source>
</evidence>
<reference evidence="2" key="1">
    <citation type="journal article" date="2018" name="Genome Biol. Evol.">
        <title>Genomics and development of Lentinus tigrinus, a white-rot wood-decaying mushroom with dimorphic fruiting bodies.</title>
        <authorList>
            <person name="Wu B."/>
            <person name="Xu Z."/>
            <person name="Knudson A."/>
            <person name="Carlson A."/>
            <person name="Chen N."/>
            <person name="Kovaka S."/>
            <person name="LaButti K."/>
            <person name="Lipzen A."/>
            <person name="Pennachio C."/>
            <person name="Riley R."/>
            <person name="Schakwitz W."/>
            <person name="Umezawa K."/>
            <person name="Ohm R.A."/>
            <person name="Grigoriev I.V."/>
            <person name="Nagy L.G."/>
            <person name="Gibbons J."/>
            <person name="Hibbett D."/>
        </authorList>
    </citation>
    <scope>NUCLEOTIDE SEQUENCE [LARGE SCALE GENOMIC DNA]</scope>
    <source>
        <strain evidence="2">ALCF2SS1-6</strain>
    </source>
</reference>
<protein>
    <submittedName>
        <fullName evidence="2">Uncharacterized protein</fullName>
    </submittedName>
</protein>
<dbReference type="AlphaFoldDB" id="A0A5C2S6P3"/>
<feature type="compositionally biased region" description="Low complexity" evidence="1">
    <location>
        <begin position="129"/>
        <end position="150"/>
    </location>
</feature>
<gene>
    <name evidence="2" type="ORF">L227DRAFT_160820</name>
</gene>
<name>A0A5C2S6P3_9APHY</name>
<organism evidence="2 3">
    <name type="scientific">Lentinus tigrinus ALCF2SS1-6</name>
    <dbReference type="NCBI Taxonomy" id="1328759"/>
    <lineage>
        <taxon>Eukaryota</taxon>
        <taxon>Fungi</taxon>
        <taxon>Dikarya</taxon>
        <taxon>Basidiomycota</taxon>
        <taxon>Agaricomycotina</taxon>
        <taxon>Agaricomycetes</taxon>
        <taxon>Polyporales</taxon>
        <taxon>Polyporaceae</taxon>
        <taxon>Lentinus</taxon>
    </lineage>
</organism>
<proteinExistence type="predicted"/>
<feature type="region of interest" description="Disordered" evidence="1">
    <location>
        <begin position="1"/>
        <end position="33"/>
    </location>
</feature>
<accession>A0A5C2S6P3</accession>
<keyword evidence="3" id="KW-1185">Reference proteome</keyword>
<feature type="region of interest" description="Disordered" evidence="1">
    <location>
        <begin position="129"/>
        <end position="160"/>
    </location>
</feature>
<dbReference type="EMBL" id="ML122270">
    <property type="protein sequence ID" value="RPD59422.1"/>
    <property type="molecule type" value="Genomic_DNA"/>
</dbReference>